<evidence type="ECO:0000313" key="2">
    <source>
        <dbReference type="Proteomes" id="UP000053149"/>
    </source>
</evidence>
<proteinExistence type="predicted"/>
<dbReference type="Proteomes" id="UP000053149">
    <property type="component" value="Unassembled WGS sequence"/>
</dbReference>
<feature type="non-terminal residue" evidence="1">
    <location>
        <position position="40"/>
    </location>
</feature>
<organism evidence="1 2">
    <name type="scientific">Pterocles gutturalis</name>
    <name type="common">yellow-throated sandgrouse</name>
    <dbReference type="NCBI Taxonomy" id="240206"/>
    <lineage>
        <taxon>Eukaryota</taxon>
        <taxon>Metazoa</taxon>
        <taxon>Chordata</taxon>
        <taxon>Craniata</taxon>
        <taxon>Vertebrata</taxon>
        <taxon>Euteleostomi</taxon>
        <taxon>Archelosauria</taxon>
        <taxon>Archosauria</taxon>
        <taxon>Dinosauria</taxon>
        <taxon>Saurischia</taxon>
        <taxon>Theropoda</taxon>
        <taxon>Coelurosauria</taxon>
        <taxon>Aves</taxon>
        <taxon>Neognathae</taxon>
        <taxon>Neoaves</taxon>
        <taxon>Columbimorphae</taxon>
        <taxon>Pterocliformes</taxon>
        <taxon>Pteroclidae</taxon>
        <taxon>Pterocles</taxon>
    </lineage>
</organism>
<keyword evidence="2" id="KW-1185">Reference proteome</keyword>
<protein>
    <submittedName>
        <fullName evidence="1">Uncharacterized protein</fullName>
    </submittedName>
</protein>
<accession>A0A093C273</accession>
<evidence type="ECO:0000313" key="1">
    <source>
        <dbReference type="EMBL" id="KFV07144.1"/>
    </source>
</evidence>
<name>A0A093C273_9AVES</name>
<dbReference type="EMBL" id="KL233206">
    <property type="protein sequence ID" value="KFV07144.1"/>
    <property type="molecule type" value="Genomic_DNA"/>
</dbReference>
<gene>
    <name evidence="1" type="ORF">N339_06126</name>
</gene>
<reference evidence="1 2" key="1">
    <citation type="submission" date="2014-04" db="EMBL/GenBank/DDBJ databases">
        <title>Genome evolution of avian class.</title>
        <authorList>
            <person name="Zhang G."/>
            <person name="Li C."/>
        </authorList>
    </citation>
    <scope>NUCLEOTIDE SEQUENCE [LARGE SCALE GENOMIC DNA]</scope>
    <source>
        <strain evidence="1">BGI_N339</strain>
    </source>
</reference>
<sequence>LSCCRIYHSPTIPQLICWQPSPGAWNVNKTQNESDVHCSS</sequence>
<feature type="non-terminal residue" evidence="1">
    <location>
        <position position="1"/>
    </location>
</feature>
<dbReference type="AlphaFoldDB" id="A0A093C273"/>